<feature type="compositionally biased region" description="Low complexity" evidence="1">
    <location>
        <begin position="129"/>
        <end position="144"/>
    </location>
</feature>
<keyword evidence="5" id="KW-1185">Reference proteome</keyword>
<comment type="caution">
    <text evidence="4">The sequence shown here is derived from an EMBL/GenBank/DDBJ whole genome shotgun (WGS) entry which is preliminary data.</text>
</comment>
<dbReference type="Gene3D" id="1.25.40.10">
    <property type="entry name" value="Tetratricopeptide repeat domain"/>
    <property type="match status" value="1"/>
</dbReference>
<dbReference type="Pfam" id="PF19413">
    <property type="entry name" value="YaiO"/>
    <property type="match status" value="1"/>
</dbReference>
<dbReference type="InterPro" id="IPR030887">
    <property type="entry name" value="Beta-barrel_YaiO"/>
</dbReference>
<feature type="domain" description="YaiO beta-barrel" evidence="3">
    <location>
        <begin position="153"/>
        <end position="319"/>
    </location>
</feature>
<keyword evidence="2" id="KW-0732">Signal</keyword>
<evidence type="ECO:0000259" key="3">
    <source>
        <dbReference type="Pfam" id="PF19413"/>
    </source>
</evidence>
<sequence>MIACRIALPMLLVLLSAQAPAQDLAAVQPRIDAGDYAGAEVLLRARLAQAPGDDEARFQLARVLAWQQRAAEAVPLYQDLLAREPGNADYLFGLAQAQLWSGERAGSQASVARLEGLAPAHPGLDGLRQQAAPQPPDAGALPQARGTAPGSREVGYTFRYDRLTQDLAAWRGDRIEVNGRDGDGRAWYAAAARERRFGLADTGVEAGIALPLAPRWALQLDGGGWPGSDFQPRWFGDVRLQHAFDSGTVLASSLRRTRYPEVTVDRLAVAVEQYWGDWRLGYTFNRTDVAGNRVSGHDVALDRYYGDRDAIGLRLTSGSEDALQGTDVVATAVRALAVQGRHGFADDWALHWGVGYVRQGAFYDRRWVQLGLRRAF</sequence>
<reference evidence="4 5" key="1">
    <citation type="submission" date="2023-07" db="EMBL/GenBank/DDBJ databases">
        <title>Sorghum-associated microbial communities from plants grown in Nebraska, USA.</title>
        <authorList>
            <person name="Schachtman D."/>
        </authorList>
    </citation>
    <scope>NUCLEOTIDE SEQUENCE [LARGE SCALE GENOMIC DNA]</scope>
    <source>
        <strain evidence="4 5">4099</strain>
    </source>
</reference>
<organism evidence="4 5">
    <name type="scientific">Luteimonas terrae</name>
    <dbReference type="NCBI Taxonomy" id="1530191"/>
    <lineage>
        <taxon>Bacteria</taxon>
        <taxon>Pseudomonadati</taxon>
        <taxon>Pseudomonadota</taxon>
        <taxon>Gammaproteobacteria</taxon>
        <taxon>Lysobacterales</taxon>
        <taxon>Lysobacteraceae</taxon>
        <taxon>Luteimonas</taxon>
    </lineage>
</organism>
<dbReference type="EMBL" id="JAVDWO010000002">
    <property type="protein sequence ID" value="MDR7192034.1"/>
    <property type="molecule type" value="Genomic_DNA"/>
</dbReference>
<dbReference type="SUPFAM" id="SSF48452">
    <property type="entry name" value="TPR-like"/>
    <property type="match status" value="1"/>
</dbReference>
<protein>
    <submittedName>
        <fullName evidence="4">YaiO family outer membrane protein</fullName>
    </submittedName>
</protein>
<dbReference type="Pfam" id="PF14559">
    <property type="entry name" value="TPR_19"/>
    <property type="match status" value="1"/>
</dbReference>
<name>A0ABU1XTE9_9GAMM</name>
<accession>A0ABU1XTE9</accession>
<dbReference type="NCBIfam" id="TIGR04390">
    <property type="entry name" value="OMP_YaiO_dom"/>
    <property type="match status" value="1"/>
</dbReference>
<feature type="chain" id="PRO_5045606955" evidence="2">
    <location>
        <begin position="22"/>
        <end position="376"/>
    </location>
</feature>
<gene>
    <name evidence="4" type="ORF">J2W68_000742</name>
</gene>
<evidence type="ECO:0000313" key="4">
    <source>
        <dbReference type="EMBL" id="MDR7192034.1"/>
    </source>
</evidence>
<dbReference type="RefSeq" id="WP_310232885.1">
    <property type="nucleotide sequence ID" value="NZ_JAVDWO010000002.1"/>
</dbReference>
<evidence type="ECO:0000313" key="5">
    <source>
        <dbReference type="Proteomes" id="UP001256588"/>
    </source>
</evidence>
<dbReference type="Proteomes" id="UP001256588">
    <property type="component" value="Unassembled WGS sequence"/>
</dbReference>
<proteinExistence type="predicted"/>
<feature type="signal peptide" evidence="2">
    <location>
        <begin position="1"/>
        <end position="21"/>
    </location>
</feature>
<dbReference type="InterPro" id="IPR011990">
    <property type="entry name" value="TPR-like_helical_dom_sf"/>
</dbReference>
<evidence type="ECO:0000256" key="1">
    <source>
        <dbReference type="SAM" id="MobiDB-lite"/>
    </source>
</evidence>
<feature type="region of interest" description="Disordered" evidence="1">
    <location>
        <begin position="122"/>
        <end position="150"/>
    </location>
</feature>
<evidence type="ECO:0000256" key="2">
    <source>
        <dbReference type="SAM" id="SignalP"/>
    </source>
</evidence>